<dbReference type="Pfam" id="PF00849">
    <property type="entry name" value="PseudoU_synth_2"/>
    <property type="match status" value="1"/>
</dbReference>
<dbReference type="PANTHER" id="PTHR21600:SF84">
    <property type="entry name" value="PSEUDOURIDINE SYNTHASE RSUA_RLUA-LIKE DOMAIN-CONTAINING PROTEIN"/>
    <property type="match status" value="1"/>
</dbReference>
<reference evidence="3" key="1">
    <citation type="journal article" date="2019" name="Int. J. Syst. Evol. Microbiol.">
        <title>The Global Catalogue of Microorganisms (GCM) 10K type strain sequencing project: providing services to taxonomists for standard genome sequencing and annotation.</title>
        <authorList>
            <consortium name="The Broad Institute Genomics Platform"/>
            <consortium name="The Broad Institute Genome Sequencing Center for Infectious Disease"/>
            <person name="Wu L."/>
            <person name="Ma J."/>
        </authorList>
    </citation>
    <scope>NUCLEOTIDE SEQUENCE [LARGE SCALE GENOMIC DNA]</scope>
    <source>
        <strain evidence="3">LMG 24813</strain>
    </source>
</reference>
<dbReference type="InterPro" id="IPR006145">
    <property type="entry name" value="PsdUridine_synth_RsuA/RluA"/>
</dbReference>
<dbReference type="PROSITE" id="PS01129">
    <property type="entry name" value="PSI_RLU"/>
    <property type="match status" value="1"/>
</dbReference>
<name>A0ABV8P2A3_9BURK</name>
<dbReference type="Gene3D" id="3.30.2350.10">
    <property type="entry name" value="Pseudouridine synthase"/>
    <property type="match status" value="1"/>
</dbReference>
<dbReference type="InterPro" id="IPR006224">
    <property type="entry name" value="PsdUridine_synth_RluA-like_CS"/>
</dbReference>
<organism evidence="2 3">
    <name type="scientific">Candidimonas humi</name>
    <dbReference type="NCBI Taxonomy" id="683355"/>
    <lineage>
        <taxon>Bacteria</taxon>
        <taxon>Pseudomonadati</taxon>
        <taxon>Pseudomonadota</taxon>
        <taxon>Betaproteobacteria</taxon>
        <taxon>Burkholderiales</taxon>
        <taxon>Alcaligenaceae</taxon>
        <taxon>Candidimonas</taxon>
    </lineage>
</organism>
<dbReference type="PANTHER" id="PTHR21600">
    <property type="entry name" value="MITOCHONDRIAL RNA PSEUDOURIDINE SYNTHASE"/>
    <property type="match status" value="1"/>
</dbReference>
<proteinExistence type="predicted"/>
<protein>
    <submittedName>
        <fullName evidence="2">Pseudouridine synthase</fullName>
    </submittedName>
</protein>
<dbReference type="InterPro" id="IPR020103">
    <property type="entry name" value="PsdUridine_synth_cat_dom_sf"/>
</dbReference>
<evidence type="ECO:0000259" key="1">
    <source>
        <dbReference type="Pfam" id="PF00849"/>
    </source>
</evidence>
<feature type="domain" description="Pseudouridine synthase RsuA/RluA-like" evidence="1">
    <location>
        <begin position="123"/>
        <end position="269"/>
    </location>
</feature>
<evidence type="ECO:0000313" key="3">
    <source>
        <dbReference type="Proteomes" id="UP001595848"/>
    </source>
</evidence>
<sequence>MACADIFYKAEHIIDGPRSPAVTRPGDANAPLPMRDGVAPSRVFLPPGSWASLLEFMLQRFPYVAPEVLRARLARGEIVDGAGLPQAADAPYVPGRWLWYYREVPDEEPLPFDLPVLHRDERLIAVDKPHFMASTPGGRYLRETALSRLRAALDMPLLSPLHRLDRDTAGVLLFCVDPASRGRYQELFQSRQVLKEYEAIAPLREGLELPCVRHSRIRQIPGRFDMQEVAGEPDSVSRVELIERRGALGRYRLRPASGRKHQLRVHMSALGIPICNDSCYPVPLPHPARDDYSRPLMLLARAIEFVDPYSGATRRYESRRRLEWPEQEPAILPRA</sequence>
<gene>
    <name evidence="2" type="ORF">ACFOY1_17325</name>
</gene>
<keyword evidence="3" id="KW-1185">Reference proteome</keyword>
<dbReference type="Proteomes" id="UP001595848">
    <property type="component" value="Unassembled WGS sequence"/>
</dbReference>
<dbReference type="EMBL" id="JBHSBV010000006">
    <property type="protein sequence ID" value="MFC4202716.1"/>
    <property type="molecule type" value="Genomic_DNA"/>
</dbReference>
<comment type="caution">
    <text evidence="2">The sequence shown here is derived from an EMBL/GenBank/DDBJ whole genome shotgun (WGS) entry which is preliminary data.</text>
</comment>
<dbReference type="RefSeq" id="WP_343218770.1">
    <property type="nucleotide sequence ID" value="NZ_JAHTBN010000011.1"/>
</dbReference>
<dbReference type="InterPro" id="IPR050188">
    <property type="entry name" value="RluA_PseudoU_synthase"/>
</dbReference>
<accession>A0ABV8P2A3</accession>
<dbReference type="SUPFAM" id="SSF55120">
    <property type="entry name" value="Pseudouridine synthase"/>
    <property type="match status" value="1"/>
</dbReference>
<evidence type="ECO:0000313" key="2">
    <source>
        <dbReference type="EMBL" id="MFC4202716.1"/>
    </source>
</evidence>